<comment type="caution">
    <text evidence="1">The sequence shown here is derived from an EMBL/GenBank/DDBJ whole genome shotgun (WGS) entry which is preliminary data.</text>
</comment>
<gene>
    <name evidence="1" type="ORF">PAESOLCIP111_03455</name>
</gene>
<dbReference type="AlphaFoldDB" id="A0A916K2V4"/>
<reference evidence="1" key="1">
    <citation type="submission" date="2021-06" db="EMBL/GenBank/DDBJ databases">
        <authorList>
            <person name="Criscuolo A."/>
        </authorList>
    </citation>
    <scope>NUCLEOTIDE SEQUENCE</scope>
    <source>
        <strain evidence="1">CIP111600</strain>
    </source>
</reference>
<proteinExistence type="predicted"/>
<name>A0A916K2V4_9BACL</name>
<evidence type="ECO:0000313" key="1">
    <source>
        <dbReference type="EMBL" id="CAG7633195.1"/>
    </source>
</evidence>
<sequence length="72" mass="8320">MHSFFIIPKIALYLRQSGELSKKILMILTDLLKDESTKSKEKFIKNSGNFGNFFCEKEGNSKNVSKTIECYH</sequence>
<dbReference type="EMBL" id="CAJVAS010000014">
    <property type="protein sequence ID" value="CAG7633195.1"/>
    <property type="molecule type" value="Genomic_DNA"/>
</dbReference>
<protein>
    <submittedName>
        <fullName evidence="1">Uncharacterized protein</fullName>
    </submittedName>
</protein>
<keyword evidence="2" id="KW-1185">Reference proteome</keyword>
<accession>A0A916K2V4</accession>
<organism evidence="1 2">
    <name type="scientific">Paenibacillus solanacearum</name>
    <dbReference type="NCBI Taxonomy" id="2048548"/>
    <lineage>
        <taxon>Bacteria</taxon>
        <taxon>Bacillati</taxon>
        <taxon>Bacillota</taxon>
        <taxon>Bacilli</taxon>
        <taxon>Bacillales</taxon>
        <taxon>Paenibacillaceae</taxon>
        <taxon>Paenibacillus</taxon>
    </lineage>
</organism>
<dbReference type="Proteomes" id="UP000693672">
    <property type="component" value="Unassembled WGS sequence"/>
</dbReference>
<evidence type="ECO:0000313" key="2">
    <source>
        <dbReference type="Proteomes" id="UP000693672"/>
    </source>
</evidence>